<dbReference type="PROSITE" id="PS00383">
    <property type="entry name" value="TYR_PHOSPHATASE_1"/>
    <property type="match status" value="1"/>
</dbReference>
<dbReference type="PANTHER" id="PTHR31126:SF1">
    <property type="entry name" value="TYROSINE SPECIFIC PROTEIN PHOSPHATASES DOMAIN-CONTAINING PROTEIN"/>
    <property type="match status" value="1"/>
</dbReference>
<dbReference type="InterPro" id="IPR016130">
    <property type="entry name" value="Tyr_Pase_AS"/>
</dbReference>
<sequence length="282" mass="30224">MGTAHGCLHAGQPAGSRHLYRPAASGRPILHEIRNPLMQPAPTRHLPIKGTYNVRDLGGYATSGGQTRWRRLLRADALHRLDEEGVETMLASGITTVIDLRHGDELTHQPNPFNGHTAVIYHNISLLDGLAPAQMDEGDVLLELYKLALMRRQPALAQVLRIIADAPPGAVLFHCTAGKDRTGIVAALLLGIAGVEPALIVEDYALTARLIAPIVADITAGAVARGADPASFQRLLASEPATMAATLAFITAEFGSIAAYIERIGLTPITIERLRNRLVGEF</sequence>
<dbReference type="OrthoDB" id="1188001at2"/>
<keyword evidence="5" id="KW-1185">Reference proteome</keyword>
<dbReference type="SUPFAM" id="SSF52799">
    <property type="entry name" value="(Phosphotyrosine protein) phosphatases II"/>
    <property type="match status" value="1"/>
</dbReference>
<reference evidence="4 5" key="1">
    <citation type="submission" date="2019-07" db="EMBL/GenBank/DDBJ databases">
        <title>Full genome sequence of Devosia sp. Gsoil 520.</title>
        <authorList>
            <person name="Im W.-T."/>
        </authorList>
    </citation>
    <scope>NUCLEOTIDE SEQUENCE [LARGE SCALE GENOMIC DNA]</scope>
    <source>
        <strain evidence="4 5">Gsoil 520</strain>
    </source>
</reference>
<dbReference type="EMBL" id="CP042304">
    <property type="protein sequence ID" value="QDZ12698.1"/>
    <property type="molecule type" value="Genomic_DNA"/>
</dbReference>
<dbReference type="InterPro" id="IPR029021">
    <property type="entry name" value="Prot-tyrosine_phosphatase-like"/>
</dbReference>
<evidence type="ECO:0000313" key="5">
    <source>
        <dbReference type="Proteomes" id="UP000315364"/>
    </source>
</evidence>
<dbReference type="InterPro" id="IPR000387">
    <property type="entry name" value="Tyr_Pase_dom"/>
</dbReference>
<dbReference type="AlphaFoldDB" id="A0A5B8LWC4"/>
<organism evidence="4 5">
    <name type="scientific">Devosia ginsengisoli</name>
    <dbReference type="NCBI Taxonomy" id="400770"/>
    <lineage>
        <taxon>Bacteria</taxon>
        <taxon>Pseudomonadati</taxon>
        <taxon>Pseudomonadota</taxon>
        <taxon>Alphaproteobacteria</taxon>
        <taxon>Hyphomicrobiales</taxon>
        <taxon>Devosiaceae</taxon>
        <taxon>Devosia</taxon>
    </lineage>
</organism>
<evidence type="ECO:0000259" key="3">
    <source>
        <dbReference type="PROSITE" id="PS50056"/>
    </source>
</evidence>
<name>A0A5B8LWC4_9HYPH</name>
<evidence type="ECO:0000256" key="2">
    <source>
        <dbReference type="SAM" id="MobiDB-lite"/>
    </source>
</evidence>
<dbReference type="PROSITE" id="PS50056">
    <property type="entry name" value="TYR_PHOSPHATASE_2"/>
    <property type="match status" value="1"/>
</dbReference>
<dbReference type="PANTHER" id="PTHR31126">
    <property type="entry name" value="TYROSINE-PROTEIN PHOSPHATASE"/>
    <property type="match status" value="1"/>
</dbReference>
<feature type="domain" description="Tyrosine specific protein phosphatases" evidence="3">
    <location>
        <begin position="157"/>
        <end position="190"/>
    </location>
</feature>
<dbReference type="GO" id="GO:0004721">
    <property type="term" value="F:phosphoprotein phosphatase activity"/>
    <property type="evidence" value="ECO:0007669"/>
    <property type="project" value="InterPro"/>
</dbReference>
<dbReference type="InterPro" id="IPR026893">
    <property type="entry name" value="Tyr/Ser_Pase_IphP-type"/>
</dbReference>
<dbReference type="Pfam" id="PF13350">
    <property type="entry name" value="Y_phosphatase3"/>
    <property type="match status" value="1"/>
</dbReference>
<dbReference type="Proteomes" id="UP000315364">
    <property type="component" value="Chromosome"/>
</dbReference>
<proteinExistence type="inferred from homology"/>
<dbReference type="KEGG" id="dea:FPZ08_19295"/>
<gene>
    <name evidence="4" type="ORF">FPZ08_19295</name>
</gene>
<evidence type="ECO:0000313" key="4">
    <source>
        <dbReference type="EMBL" id="QDZ12698.1"/>
    </source>
</evidence>
<accession>A0A5B8LWC4</accession>
<evidence type="ECO:0000256" key="1">
    <source>
        <dbReference type="ARBA" id="ARBA00009580"/>
    </source>
</evidence>
<dbReference type="Gene3D" id="3.90.190.10">
    <property type="entry name" value="Protein tyrosine phosphatase superfamily"/>
    <property type="match status" value="1"/>
</dbReference>
<comment type="similarity">
    <text evidence="1">Belongs to the protein-tyrosine phosphatase family.</text>
</comment>
<feature type="region of interest" description="Disordered" evidence="2">
    <location>
        <begin position="1"/>
        <end position="20"/>
    </location>
</feature>
<protein>
    <submittedName>
        <fullName evidence="4">Tyrosine-protein phosphatase</fullName>
    </submittedName>
</protein>